<evidence type="ECO:0000313" key="2">
    <source>
        <dbReference type="Proteomes" id="UP000011058"/>
    </source>
</evidence>
<proteinExistence type="predicted"/>
<dbReference type="AlphaFoldDB" id="I0KCB9"/>
<dbReference type="Proteomes" id="UP000011058">
    <property type="component" value="Chromosome"/>
</dbReference>
<protein>
    <submittedName>
        <fullName evidence="1">Uncharacterized protein</fullName>
    </submittedName>
</protein>
<evidence type="ECO:0000313" key="1">
    <source>
        <dbReference type="EMBL" id="CCH01772.1"/>
    </source>
</evidence>
<reference evidence="1 2" key="1">
    <citation type="journal article" date="2012" name="J. Bacteriol.">
        <title>Genome Sequence of Fibrella aestuarina BUZ 2T, a Filamentous Marine Bacterium.</title>
        <authorList>
            <person name="Filippini M."/>
            <person name="Qi W."/>
            <person name="Blom J."/>
            <person name="Goesmann A."/>
            <person name="Smits T.H."/>
            <person name="Bagheri H.C."/>
        </authorList>
    </citation>
    <scope>NUCLEOTIDE SEQUENCE [LARGE SCALE GENOMIC DNA]</scope>
    <source>
        <strain evidence="2">BUZ 2T</strain>
    </source>
</reference>
<accession>I0KCB9</accession>
<keyword evidence="2" id="KW-1185">Reference proteome</keyword>
<name>I0KCB9_9BACT</name>
<gene>
    <name evidence="1" type="ORF">FAES_3765</name>
</gene>
<organism evidence="1 2">
    <name type="scientific">Fibrella aestuarina BUZ 2</name>
    <dbReference type="NCBI Taxonomy" id="1166018"/>
    <lineage>
        <taxon>Bacteria</taxon>
        <taxon>Pseudomonadati</taxon>
        <taxon>Bacteroidota</taxon>
        <taxon>Cytophagia</taxon>
        <taxon>Cytophagales</taxon>
        <taxon>Spirosomataceae</taxon>
        <taxon>Fibrella</taxon>
    </lineage>
</organism>
<sequence length="88" mass="9771">MGTFKSGGPVFNGLYRLYALGKRSLDDIPGFVFWLLTIGLIDSKHTKHSYTNHSHTRAVSACSLSHRFLPLPLFAPDDRLIGPICAKK</sequence>
<dbReference type="HOGENOM" id="CLU_2464499_0_0_10"/>
<dbReference type="EMBL" id="HE796683">
    <property type="protein sequence ID" value="CCH01772.1"/>
    <property type="molecule type" value="Genomic_DNA"/>
</dbReference>
<dbReference type="KEGG" id="fae:FAES_3765"/>